<evidence type="ECO:0000256" key="14">
    <source>
        <dbReference type="ARBA" id="ARBA00023004"/>
    </source>
</evidence>
<gene>
    <name evidence="24" type="primary">P4HTM</name>
</gene>
<evidence type="ECO:0000256" key="5">
    <source>
        <dbReference type="ARBA" id="ARBA00022723"/>
    </source>
</evidence>
<dbReference type="GO" id="GO:0005506">
    <property type="term" value="F:iron ion binding"/>
    <property type="evidence" value="ECO:0007669"/>
    <property type="project" value="InterPro"/>
</dbReference>
<dbReference type="AlphaFoldDB" id="A0A8C9UAH5"/>
<evidence type="ECO:0000256" key="21">
    <source>
        <dbReference type="ARBA" id="ARBA00077065"/>
    </source>
</evidence>
<dbReference type="EC" id="1.14.11.29" evidence="17"/>
<evidence type="ECO:0000256" key="18">
    <source>
        <dbReference type="ARBA" id="ARBA00049134"/>
    </source>
</evidence>
<keyword evidence="5" id="KW-0479">Metal-binding</keyword>
<organism evidence="24 25">
    <name type="scientific">Serinus canaria</name>
    <name type="common">Island canary</name>
    <name type="synonym">Fringilla canaria</name>
    <dbReference type="NCBI Taxonomy" id="9135"/>
    <lineage>
        <taxon>Eukaryota</taxon>
        <taxon>Metazoa</taxon>
        <taxon>Chordata</taxon>
        <taxon>Craniata</taxon>
        <taxon>Vertebrata</taxon>
        <taxon>Euteleostomi</taxon>
        <taxon>Archelosauria</taxon>
        <taxon>Archosauria</taxon>
        <taxon>Dinosauria</taxon>
        <taxon>Saurischia</taxon>
        <taxon>Theropoda</taxon>
        <taxon>Coelurosauria</taxon>
        <taxon>Aves</taxon>
        <taxon>Neognathae</taxon>
        <taxon>Neoaves</taxon>
        <taxon>Telluraves</taxon>
        <taxon>Australaves</taxon>
        <taxon>Passeriformes</taxon>
        <taxon>Passeroidea</taxon>
        <taxon>Fringillidae</taxon>
        <taxon>Carduelinae</taxon>
        <taxon>Serinus</taxon>
    </lineage>
</organism>
<evidence type="ECO:0000256" key="4">
    <source>
        <dbReference type="ARBA" id="ARBA00022692"/>
    </source>
</evidence>
<keyword evidence="6" id="KW-0677">Repeat</keyword>
<evidence type="ECO:0000256" key="1">
    <source>
        <dbReference type="ARBA" id="ARBA00001961"/>
    </source>
</evidence>
<dbReference type="GO" id="GO:0005789">
    <property type="term" value="C:endoplasmic reticulum membrane"/>
    <property type="evidence" value="ECO:0007669"/>
    <property type="project" value="UniProtKB-SubCell"/>
</dbReference>
<keyword evidence="15" id="KW-0472">Membrane</keyword>
<evidence type="ECO:0000256" key="6">
    <source>
        <dbReference type="ARBA" id="ARBA00022737"/>
    </source>
</evidence>
<dbReference type="GO" id="GO:0005509">
    <property type="term" value="F:calcium ion binding"/>
    <property type="evidence" value="ECO:0007669"/>
    <property type="project" value="InterPro"/>
</dbReference>
<proteinExistence type="predicted"/>
<comment type="subcellular location">
    <subcellularLocation>
        <location evidence="2">Endoplasmic reticulum membrane</location>
        <topology evidence="2">Single-pass type II membrane protein</topology>
    </subcellularLocation>
</comment>
<comment type="cofactor">
    <cofactor evidence="1">
        <name>L-ascorbate</name>
        <dbReference type="ChEBI" id="CHEBI:38290"/>
    </cofactor>
</comment>
<evidence type="ECO:0000313" key="24">
    <source>
        <dbReference type="Ensembl" id="ENSSCAP00000007601.1"/>
    </source>
</evidence>
<keyword evidence="13" id="KW-0560">Oxidoreductase</keyword>
<evidence type="ECO:0000256" key="2">
    <source>
        <dbReference type="ARBA" id="ARBA00004648"/>
    </source>
</evidence>
<dbReference type="Ensembl" id="ENSSCAT00000008619.1">
    <property type="protein sequence ID" value="ENSSCAP00000007601.1"/>
    <property type="gene ID" value="ENSSCAG00000005804.1"/>
</dbReference>
<evidence type="ECO:0000256" key="22">
    <source>
        <dbReference type="SAM" id="MobiDB-lite"/>
    </source>
</evidence>
<comment type="function">
    <text evidence="19">Catalyzes the post-translational formation of 4-hydroxyproline in hypoxia-inducible factor (HIF) alpha proteins. Hydroxylates HIF1A at 'Pro-402' and 'Pro-564'. May function as a cellular oxygen sensor and, under normoxic conditions, may target HIF through the hydroxylation for proteasomal degradation via the von Hippel-Lindau ubiquitination complex.</text>
</comment>
<keyword evidence="8" id="KW-0106">Calcium</keyword>
<evidence type="ECO:0000256" key="7">
    <source>
        <dbReference type="ARBA" id="ARBA00022824"/>
    </source>
</evidence>
<evidence type="ECO:0000256" key="15">
    <source>
        <dbReference type="ARBA" id="ARBA00023136"/>
    </source>
</evidence>
<dbReference type="Pfam" id="PF13640">
    <property type="entry name" value="2OG-FeII_Oxy_3"/>
    <property type="match status" value="1"/>
</dbReference>
<keyword evidence="16" id="KW-0325">Glycoprotein</keyword>
<dbReference type="InterPro" id="IPR006620">
    <property type="entry name" value="Pro_4_hyd_alph"/>
</dbReference>
<evidence type="ECO:0000256" key="9">
    <source>
        <dbReference type="ARBA" id="ARBA00022896"/>
    </source>
</evidence>
<keyword evidence="25" id="KW-1185">Reference proteome</keyword>
<protein>
    <recommendedName>
        <fullName evidence="20">Transmembrane prolyl 4-hydroxylase</fullName>
        <ecNumber evidence="17">1.14.11.29</ecNumber>
    </recommendedName>
    <alternativeName>
        <fullName evidence="21">Hypoxia-inducible factor prolyl hydroxylase 4</fullName>
    </alternativeName>
</protein>
<dbReference type="Proteomes" id="UP000694409">
    <property type="component" value="Unassembled WGS sequence"/>
</dbReference>
<feature type="domain" description="Fe2OG dioxygenase" evidence="23">
    <location>
        <begin position="238"/>
        <end position="388"/>
    </location>
</feature>
<accession>A0A8C9UAH5</accession>
<comment type="subunit">
    <text evidence="3">Homodimer.</text>
</comment>
<dbReference type="SMART" id="SM00702">
    <property type="entry name" value="P4Hc"/>
    <property type="match status" value="1"/>
</dbReference>
<dbReference type="InterPro" id="IPR018247">
    <property type="entry name" value="EF_Hand_1_Ca_BS"/>
</dbReference>
<evidence type="ECO:0000259" key="23">
    <source>
        <dbReference type="PROSITE" id="PS51471"/>
    </source>
</evidence>
<evidence type="ECO:0000256" key="16">
    <source>
        <dbReference type="ARBA" id="ARBA00023180"/>
    </source>
</evidence>
<dbReference type="GO" id="GO:0031418">
    <property type="term" value="F:L-ascorbic acid binding"/>
    <property type="evidence" value="ECO:0007669"/>
    <property type="project" value="UniProtKB-KW"/>
</dbReference>
<dbReference type="FunFam" id="1.10.238.10:FF:000141">
    <property type="entry name" value="transmembrane prolyl 4-hydroxylase"/>
    <property type="match status" value="1"/>
</dbReference>
<dbReference type="InterPro" id="IPR002048">
    <property type="entry name" value="EF_hand_dom"/>
</dbReference>
<dbReference type="PROSITE" id="PS00018">
    <property type="entry name" value="EF_HAND_1"/>
    <property type="match status" value="2"/>
</dbReference>
<dbReference type="GeneTree" id="ENSGT00390000014570"/>
<name>A0A8C9UAH5_SERCA</name>
<dbReference type="PANTHER" id="PTHR10869:SF246">
    <property type="entry name" value="TRANSMEMBRANE PROLYL 4-HYDROXYLASE"/>
    <property type="match status" value="1"/>
</dbReference>
<dbReference type="InterPro" id="IPR011992">
    <property type="entry name" value="EF-hand-dom_pair"/>
</dbReference>
<evidence type="ECO:0000256" key="19">
    <source>
        <dbReference type="ARBA" id="ARBA00056324"/>
    </source>
</evidence>
<evidence type="ECO:0000313" key="25">
    <source>
        <dbReference type="Proteomes" id="UP000694409"/>
    </source>
</evidence>
<keyword evidence="4" id="KW-0812">Transmembrane</keyword>
<dbReference type="InterPro" id="IPR005123">
    <property type="entry name" value="Oxoglu/Fe-dep_dioxygenase_dom"/>
</dbReference>
<dbReference type="InterPro" id="IPR044862">
    <property type="entry name" value="Pro_4_hyd_alph_FE2OG_OXY"/>
</dbReference>
<dbReference type="Pfam" id="PF13499">
    <property type="entry name" value="EF-hand_7"/>
    <property type="match status" value="1"/>
</dbReference>
<feature type="region of interest" description="Disordered" evidence="22">
    <location>
        <begin position="1"/>
        <end position="61"/>
    </location>
</feature>
<dbReference type="GO" id="GO:0045646">
    <property type="term" value="P:regulation of erythrocyte differentiation"/>
    <property type="evidence" value="ECO:0007669"/>
    <property type="project" value="Ensembl"/>
</dbReference>
<dbReference type="PANTHER" id="PTHR10869">
    <property type="entry name" value="PROLYL 4-HYDROXYLASE ALPHA SUBUNIT"/>
    <property type="match status" value="1"/>
</dbReference>
<sequence>AHLTAGSLHSMSSPTVPGLEALQPFLPPAPNPAGSDGTQGANEYSRERNKPQPIMGSNCNSSSVSVPAHTFAAEIPDFLTEEECKLIVHLAKLKGLQKSQILPTEDYEEAMEMIEISQMDIFNLLDHNQDGQLQLKEVLTHTRLGNGRWMTPENIREMYTAVKADPDGNGVLSLEEFKQLNIRDFHKYMGSQKVKMSDLVRNSQHTWLYQGEGAHQVMRAIRQRVMRLTRLPPEIVEHSEPLQVVRYDQGGHYHAHMDSGPVFPETACSHTKLVANESAPFETSCRYVTVLFYLNNVTGGGETVFPIADNRTYEEMSLIQNDIDLRDTRKNCDKGNLRVKPQQGTAVFWYNYLSDGEGWVGELDDFALHGGCLVTQGTKWIANNWINVDPNRRRQQQFQQEMERFAGSEADMAQPWELESSRRPGRVRDWCDKWWAAALCVHRGPCVTVLTLQS</sequence>
<dbReference type="FunFam" id="2.60.120.620:FF:000008">
    <property type="entry name" value="transmembrane prolyl 4-hydroxylase"/>
    <property type="match status" value="1"/>
</dbReference>
<keyword evidence="9" id="KW-0847">Vitamin C</keyword>
<dbReference type="InterPro" id="IPR045054">
    <property type="entry name" value="P4HA-like"/>
</dbReference>
<dbReference type="SUPFAM" id="SSF47473">
    <property type="entry name" value="EF-hand"/>
    <property type="match status" value="1"/>
</dbReference>
<evidence type="ECO:0000256" key="10">
    <source>
        <dbReference type="ARBA" id="ARBA00022964"/>
    </source>
</evidence>
<dbReference type="Gene3D" id="2.60.120.620">
    <property type="entry name" value="q2cbj1_9rhob like domain"/>
    <property type="match status" value="1"/>
</dbReference>
<evidence type="ECO:0000256" key="13">
    <source>
        <dbReference type="ARBA" id="ARBA00023002"/>
    </source>
</evidence>
<dbReference type="PROSITE" id="PS51471">
    <property type="entry name" value="FE2OG_OXY"/>
    <property type="match status" value="1"/>
</dbReference>
<evidence type="ECO:0000256" key="17">
    <source>
        <dbReference type="ARBA" id="ARBA00039004"/>
    </source>
</evidence>
<dbReference type="Gene3D" id="1.10.238.10">
    <property type="entry name" value="EF-hand"/>
    <property type="match status" value="1"/>
</dbReference>
<keyword evidence="11" id="KW-0735">Signal-anchor</keyword>
<reference evidence="24" key="1">
    <citation type="submission" date="2025-08" db="UniProtKB">
        <authorList>
            <consortium name="Ensembl"/>
        </authorList>
    </citation>
    <scope>IDENTIFICATION</scope>
</reference>
<evidence type="ECO:0000256" key="11">
    <source>
        <dbReference type="ARBA" id="ARBA00022968"/>
    </source>
</evidence>
<keyword evidence="10" id="KW-0223">Dioxygenase</keyword>
<keyword evidence="12" id="KW-1133">Transmembrane helix</keyword>
<evidence type="ECO:0000256" key="12">
    <source>
        <dbReference type="ARBA" id="ARBA00022989"/>
    </source>
</evidence>
<evidence type="ECO:0000256" key="3">
    <source>
        <dbReference type="ARBA" id="ARBA00011738"/>
    </source>
</evidence>
<evidence type="ECO:0000256" key="8">
    <source>
        <dbReference type="ARBA" id="ARBA00022837"/>
    </source>
</evidence>
<keyword evidence="14" id="KW-0408">Iron</keyword>
<evidence type="ECO:0000256" key="20">
    <source>
        <dbReference type="ARBA" id="ARBA00068588"/>
    </source>
</evidence>
<keyword evidence="7" id="KW-0256">Endoplasmic reticulum</keyword>
<comment type="catalytic activity">
    <reaction evidence="18">
        <text>L-prolyl-[hypoxia-inducible factor alpha subunit] + 2-oxoglutarate + O2 = trans-4-hydroxy-L-prolyl-[hypoxia-inducible factor alpha subunit] + succinate + CO2</text>
        <dbReference type="Rhea" id="RHEA:48400"/>
        <dbReference type="Rhea" id="RHEA-COMP:12093"/>
        <dbReference type="Rhea" id="RHEA-COMP:12094"/>
        <dbReference type="ChEBI" id="CHEBI:15379"/>
        <dbReference type="ChEBI" id="CHEBI:16526"/>
        <dbReference type="ChEBI" id="CHEBI:16810"/>
        <dbReference type="ChEBI" id="CHEBI:30031"/>
        <dbReference type="ChEBI" id="CHEBI:50342"/>
        <dbReference type="ChEBI" id="CHEBI:61965"/>
        <dbReference type="EC" id="1.14.11.29"/>
    </reaction>
</comment>
<dbReference type="GO" id="GO:0004656">
    <property type="term" value="F:procollagen-proline 4-dioxygenase activity"/>
    <property type="evidence" value="ECO:0007669"/>
    <property type="project" value="TreeGrafter"/>
</dbReference>
<dbReference type="GO" id="GO:0160082">
    <property type="term" value="F:hypoxia-inducible factor-proline dioxygenase activity"/>
    <property type="evidence" value="ECO:0007669"/>
    <property type="project" value="UniProtKB-EC"/>
</dbReference>
<reference evidence="24" key="2">
    <citation type="submission" date="2025-09" db="UniProtKB">
        <authorList>
            <consortium name="Ensembl"/>
        </authorList>
    </citation>
    <scope>IDENTIFICATION</scope>
</reference>